<evidence type="ECO:0000256" key="5">
    <source>
        <dbReference type="ARBA" id="ARBA00012600"/>
    </source>
</evidence>
<dbReference type="EC" id="2.4.99.20" evidence="5"/>
<gene>
    <name evidence="25" type="primary">CD38</name>
</gene>
<protein>
    <recommendedName>
        <fullName evidence="6">ADP-ribosyl cyclase/cyclic ADP-ribose hydrolase 1</fullName>
        <ecNumber evidence="5">2.4.99.20</ecNumber>
        <ecNumber evidence="4">3.2.2.6</ecNumber>
    </recommendedName>
    <alternativeName>
        <fullName evidence="21">2'-phospho-ADP-ribosyl cyclase</fullName>
    </alternativeName>
    <alternativeName>
        <fullName evidence="19">2'-phospho-ADP-ribosyl cyclase/2'-phospho-cyclic-ADP-ribose transferase</fullName>
    </alternativeName>
    <alternativeName>
        <fullName evidence="17">2'-phospho-cyclic-ADP-ribose transferase</fullName>
    </alternativeName>
    <alternativeName>
        <fullName evidence="20">ADP-ribosyl cyclase 1</fullName>
    </alternativeName>
    <alternativeName>
        <fullName evidence="18">Cyclic ADP-ribose hydrolase 1</fullName>
    </alternativeName>
</protein>
<evidence type="ECO:0000256" key="12">
    <source>
        <dbReference type="ARBA" id="ARBA00022989"/>
    </source>
</evidence>
<keyword evidence="16" id="KW-0325">Glycoprotein</keyword>
<dbReference type="PANTHER" id="PTHR10912:SF5">
    <property type="entry name" value="ADP-RIBOSYL CYCLASE_CYCLIC ADP-RIBOSE HYDROLASE 1"/>
    <property type="match status" value="1"/>
</dbReference>
<keyword evidence="10" id="KW-0521">NADP</keyword>
<evidence type="ECO:0000256" key="8">
    <source>
        <dbReference type="ARBA" id="ARBA00022692"/>
    </source>
</evidence>
<evidence type="ECO:0000256" key="4">
    <source>
        <dbReference type="ARBA" id="ARBA00011982"/>
    </source>
</evidence>
<dbReference type="RefSeq" id="XP_004707898.2">
    <property type="nucleotide sequence ID" value="XM_004707841.2"/>
</dbReference>
<keyword evidence="8 23" id="KW-0812">Transmembrane</keyword>
<feature type="transmembrane region" description="Helical" evidence="23">
    <location>
        <begin position="7"/>
        <end position="29"/>
    </location>
</feature>
<evidence type="ECO:0000256" key="13">
    <source>
        <dbReference type="ARBA" id="ARBA00023027"/>
    </source>
</evidence>
<keyword evidence="9 25" id="KW-0378">Hydrolase</keyword>
<sequence>RRRLRLILLISFALLVLVACVLVAGVLWWRSQRQQPPEPLHWQGAGTTDSISEIVLGRCFTYTRVKRPELRDKNCPAIWNAFKAAFLFKDQCNITEEDYQPLQYLANQTLPCNKFLYWSKAYTLVHQYTKVQQEMFTLEDTLLGYMADGLDWCGDPGTSEMNHKSCPHWRKDCGNNPKSVFWKMASKWFADAACGVVHVMLNGSLGKPAFQQTSTFGSVEVHNLHPDRVPLLEAWVMHDIGGNFSDSCSGSSINELRSLLNKRKIHLMCQDDYKPVRLVQCVSHSEHSSCSLTK</sequence>
<dbReference type="GO" id="GO:0016787">
    <property type="term" value="F:hydrolase activity"/>
    <property type="evidence" value="ECO:0007669"/>
    <property type="project" value="UniProtKB-KW"/>
</dbReference>
<evidence type="ECO:0000256" key="17">
    <source>
        <dbReference type="ARBA" id="ARBA00029787"/>
    </source>
</evidence>
<evidence type="ECO:0000256" key="22">
    <source>
        <dbReference type="ARBA" id="ARBA00049238"/>
    </source>
</evidence>
<dbReference type="Gene3D" id="1.20.82.10">
    <property type="entry name" value="ADP Ribosyl Cyclase, Chain A, domain 1"/>
    <property type="match status" value="1"/>
</dbReference>
<keyword evidence="12 23" id="KW-1133">Transmembrane helix</keyword>
<evidence type="ECO:0000256" key="1">
    <source>
        <dbReference type="ARBA" id="ARBA00004606"/>
    </source>
</evidence>
<evidence type="ECO:0000256" key="21">
    <source>
        <dbReference type="ARBA" id="ARBA00031840"/>
    </source>
</evidence>
<dbReference type="Proteomes" id="UP000694863">
    <property type="component" value="Unplaced"/>
</dbReference>
<evidence type="ECO:0000256" key="11">
    <source>
        <dbReference type="ARBA" id="ARBA00022968"/>
    </source>
</evidence>
<comment type="subunit">
    <text evidence="3">Homodimer.</text>
</comment>
<evidence type="ECO:0000256" key="18">
    <source>
        <dbReference type="ARBA" id="ARBA00030272"/>
    </source>
</evidence>
<reference evidence="25" key="1">
    <citation type="submission" date="2025-08" db="UniProtKB">
        <authorList>
            <consortium name="RefSeq"/>
        </authorList>
    </citation>
    <scope>IDENTIFICATION</scope>
</reference>
<evidence type="ECO:0000313" key="24">
    <source>
        <dbReference type="Proteomes" id="UP000694863"/>
    </source>
</evidence>
<evidence type="ECO:0000256" key="23">
    <source>
        <dbReference type="SAM" id="Phobius"/>
    </source>
</evidence>
<proteinExistence type="inferred from homology"/>
<comment type="similarity">
    <text evidence="2">Belongs to the ADP-ribosyl cyclase family.</text>
</comment>
<comment type="catalytic activity">
    <reaction evidence="22">
        <text>NAD(+) + H2O = ADP-D-ribose + nicotinamide + H(+)</text>
        <dbReference type="Rhea" id="RHEA:16301"/>
        <dbReference type="ChEBI" id="CHEBI:15377"/>
        <dbReference type="ChEBI" id="CHEBI:15378"/>
        <dbReference type="ChEBI" id="CHEBI:17154"/>
        <dbReference type="ChEBI" id="CHEBI:57540"/>
        <dbReference type="ChEBI" id="CHEBI:57967"/>
        <dbReference type="EC" id="3.2.2.6"/>
    </reaction>
</comment>
<evidence type="ECO:0000256" key="10">
    <source>
        <dbReference type="ARBA" id="ARBA00022857"/>
    </source>
</evidence>
<keyword evidence="11" id="KW-0735">Signal-anchor</keyword>
<dbReference type="CDD" id="cd04759">
    <property type="entry name" value="Rib_hydrolase"/>
    <property type="match status" value="1"/>
</dbReference>
<name>A0ABM0IUB4_ECHTE</name>
<organism evidence="24 25">
    <name type="scientific">Echinops telfairi</name>
    <name type="common">Lesser hedgehog tenrec</name>
    <dbReference type="NCBI Taxonomy" id="9371"/>
    <lineage>
        <taxon>Eukaryota</taxon>
        <taxon>Metazoa</taxon>
        <taxon>Chordata</taxon>
        <taxon>Craniata</taxon>
        <taxon>Vertebrata</taxon>
        <taxon>Euteleostomi</taxon>
        <taxon>Mammalia</taxon>
        <taxon>Eutheria</taxon>
        <taxon>Afrotheria</taxon>
        <taxon>Tenrecidae</taxon>
        <taxon>Tenrecinae</taxon>
        <taxon>Echinops</taxon>
    </lineage>
</organism>
<keyword evidence="7" id="KW-0808">Transferase</keyword>
<comment type="subcellular location">
    <subcellularLocation>
        <location evidence="1">Membrane</location>
        <topology evidence="1">Single-pass type II membrane protein</topology>
    </subcellularLocation>
</comment>
<dbReference type="Pfam" id="PF02267">
    <property type="entry name" value="Rib_hydrolayse"/>
    <property type="match status" value="1"/>
</dbReference>
<keyword evidence="24" id="KW-1185">Reference proteome</keyword>
<feature type="non-terminal residue" evidence="25">
    <location>
        <position position="1"/>
    </location>
</feature>
<evidence type="ECO:0000256" key="7">
    <source>
        <dbReference type="ARBA" id="ARBA00022679"/>
    </source>
</evidence>
<dbReference type="SUPFAM" id="SSF52309">
    <property type="entry name" value="N-(deoxy)ribosyltransferase-like"/>
    <property type="match status" value="1"/>
</dbReference>
<evidence type="ECO:0000256" key="14">
    <source>
        <dbReference type="ARBA" id="ARBA00023136"/>
    </source>
</evidence>
<evidence type="ECO:0000256" key="2">
    <source>
        <dbReference type="ARBA" id="ARBA00005406"/>
    </source>
</evidence>
<dbReference type="Gene3D" id="3.40.50.720">
    <property type="entry name" value="NAD(P)-binding Rossmann-like Domain"/>
    <property type="match status" value="1"/>
</dbReference>
<dbReference type="PANTHER" id="PTHR10912">
    <property type="entry name" value="ADP-RIBOSYL CYCLASE"/>
    <property type="match status" value="1"/>
</dbReference>
<keyword evidence="13" id="KW-0520">NAD</keyword>
<evidence type="ECO:0000256" key="20">
    <source>
        <dbReference type="ARBA" id="ARBA00031355"/>
    </source>
</evidence>
<dbReference type="EC" id="3.2.2.6" evidence="4"/>
<evidence type="ECO:0000256" key="3">
    <source>
        <dbReference type="ARBA" id="ARBA00011738"/>
    </source>
</evidence>
<evidence type="ECO:0000256" key="16">
    <source>
        <dbReference type="ARBA" id="ARBA00023180"/>
    </source>
</evidence>
<keyword evidence="14 23" id="KW-0472">Membrane</keyword>
<keyword evidence="15" id="KW-1015">Disulfide bond</keyword>
<accession>A0ABM0IUB4</accession>
<evidence type="ECO:0000256" key="19">
    <source>
        <dbReference type="ARBA" id="ARBA00030418"/>
    </source>
</evidence>
<evidence type="ECO:0000256" key="6">
    <source>
        <dbReference type="ARBA" id="ARBA00015644"/>
    </source>
</evidence>
<evidence type="ECO:0000256" key="9">
    <source>
        <dbReference type="ARBA" id="ARBA00022801"/>
    </source>
</evidence>
<dbReference type="InterPro" id="IPR003193">
    <property type="entry name" value="ADP-ribosyl_cyclase"/>
</dbReference>
<evidence type="ECO:0000313" key="25">
    <source>
        <dbReference type="RefSeq" id="XP_004707898.2"/>
    </source>
</evidence>
<evidence type="ECO:0000256" key="15">
    <source>
        <dbReference type="ARBA" id="ARBA00023157"/>
    </source>
</evidence>
<dbReference type="GeneID" id="101650242"/>